<dbReference type="InterPro" id="IPR006626">
    <property type="entry name" value="PbH1"/>
</dbReference>
<gene>
    <name evidence="2" type="ORF">CYMTET_20553</name>
</gene>
<evidence type="ECO:0000313" key="3">
    <source>
        <dbReference type="Proteomes" id="UP001190700"/>
    </source>
</evidence>
<comment type="caution">
    <text evidence="2">The sequence shown here is derived from an EMBL/GenBank/DDBJ whole genome shotgun (WGS) entry which is preliminary data.</text>
</comment>
<dbReference type="Proteomes" id="UP001190700">
    <property type="component" value="Unassembled WGS sequence"/>
</dbReference>
<dbReference type="InterPro" id="IPR012334">
    <property type="entry name" value="Pectin_lyas_fold"/>
</dbReference>
<dbReference type="InterPro" id="IPR001214">
    <property type="entry name" value="SET_dom"/>
</dbReference>
<proteinExistence type="predicted"/>
<dbReference type="SMART" id="SM00710">
    <property type="entry name" value="PbH1"/>
    <property type="match status" value="5"/>
</dbReference>
<name>A0AAE0G431_9CHLO</name>
<feature type="domain" description="SET" evidence="1">
    <location>
        <begin position="364"/>
        <end position="488"/>
    </location>
</feature>
<dbReference type="InterPro" id="IPR011050">
    <property type="entry name" value="Pectin_lyase_fold/virulence"/>
</dbReference>
<dbReference type="InterPro" id="IPR046341">
    <property type="entry name" value="SET_dom_sf"/>
</dbReference>
<evidence type="ECO:0000259" key="1">
    <source>
        <dbReference type="PROSITE" id="PS50280"/>
    </source>
</evidence>
<protein>
    <recommendedName>
        <fullName evidence="1">SET domain-containing protein</fullName>
    </recommendedName>
</protein>
<dbReference type="SUPFAM" id="SSF82199">
    <property type="entry name" value="SET domain"/>
    <property type="match status" value="1"/>
</dbReference>
<organism evidence="2 3">
    <name type="scientific">Cymbomonas tetramitiformis</name>
    <dbReference type="NCBI Taxonomy" id="36881"/>
    <lineage>
        <taxon>Eukaryota</taxon>
        <taxon>Viridiplantae</taxon>
        <taxon>Chlorophyta</taxon>
        <taxon>Pyramimonadophyceae</taxon>
        <taxon>Pyramimonadales</taxon>
        <taxon>Pyramimonadaceae</taxon>
        <taxon>Cymbomonas</taxon>
    </lineage>
</organism>
<sequence>MASRVHTVGKSSRYDYQELAEALSELRPGDELQIAPGHYKGSMIITTPNVKLTALKHHPSDPGTSRSDVVLESGDQVYKDVITIIADGVYISNLVIRGPTVAPPPQVSHDDWPSCVEICAEDVRVENCQIMGYSRGVVFREKALQGVLENCTLTALELCAVIVEGGGATIANCQIHNCGHTVVHPGVRVRLYDCKSRDNEDSGIFFQGAETSSQRSKLRCALSSSIHGGEFSGNKGFGIESEEAKNIMKAKVSVAQRFKAFSNGKGDVSDPELVASVPNVVPCTTATNSIDSHNDQDDIMAFLQAKRQALRNSSSANAPSTPPSLLVPSAKYDAVFTRNLEKGVPQAYVLLKDYYRTHRPRASRKVSIGLSPGRGNGLFAKVEIFEDDEVIKYSGMFGEQREDAENRYLATWALRREEHGFNQGPYDIDAEYGGNEARFINGIKVRQGPDREEANVYAESEVRQGKRVIVLYAERDIQCGEEFFWDYVS</sequence>
<dbReference type="Gene3D" id="2.160.20.10">
    <property type="entry name" value="Single-stranded right-handed beta-helix, Pectin lyase-like"/>
    <property type="match status" value="1"/>
</dbReference>
<dbReference type="Gene3D" id="2.170.270.10">
    <property type="entry name" value="SET domain"/>
    <property type="match status" value="1"/>
</dbReference>
<dbReference type="SUPFAM" id="SSF51126">
    <property type="entry name" value="Pectin lyase-like"/>
    <property type="match status" value="1"/>
</dbReference>
<dbReference type="Pfam" id="PF00856">
    <property type="entry name" value="SET"/>
    <property type="match status" value="1"/>
</dbReference>
<dbReference type="InterPro" id="IPR039448">
    <property type="entry name" value="Beta_helix"/>
</dbReference>
<dbReference type="PROSITE" id="PS50280">
    <property type="entry name" value="SET"/>
    <property type="match status" value="1"/>
</dbReference>
<evidence type="ECO:0000313" key="2">
    <source>
        <dbReference type="EMBL" id="KAK3271077.1"/>
    </source>
</evidence>
<keyword evidence="3" id="KW-1185">Reference proteome</keyword>
<dbReference type="AlphaFoldDB" id="A0AAE0G431"/>
<accession>A0AAE0G431</accession>
<dbReference type="EMBL" id="LGRX02010023">
    <property type="protein sequence ID" value="KAK3271077.1"/>
    <property type="molecule type" value="Genomic_DNA"/>
</dbReference>
<reference evidence="2 3" key="1">
    <citation type="journal article" date="2015" name="Genome Biol. Evol.">
        <title>Comparative Genomics of a Bacterivorous Green Alga Reveals Evolutionary Causalities and Consequences of Phago-Mixotrophic Mode of Nutrition.</title>
        <authorList>
            <person name="Burns J.A."/>
            <person name="Paasch A."/>
            <person name="Narechania A."/>
            <person name="Kim E."/>
        </authorList>
    </citation>
    <scope>NUCLEOTIDE SEQUENCE [LARGE SCALE GENOMIC DNA]</scope>
    <source>
        <strain evidence="2 3">PLY_AMNH</strain>
    </source>
</reference>
<dbReference type="Pfam" id="PF13229">
    <property type="entry name" value="Beta_helix"/>
    <property type="match status" value="1"/>
</dbReference>